<reference evidence="1" key="2">
    <citation type="submission" date="2023-06" db="EMBL/GenBank/DDBJ databases">
        <authorList>
            <person name="Swenson N.G."/>
            <person name="Wegrzyn J.L."/>
            <person name="Mcevoy S.L."/>
        </authorList>
    </citation>
    <scope>NUCLEOTIDE SEQUENCE</scope>
    <source>
        <strain evidence="1">NS2018</strain>
        <tissue evidence="1">Leaf</tissue>
    </source>
</reference>
<dbReference type="EMBL" id="JAUESC010000003">
    <property type="protein sequence ID" value="KAK0601528.1"/>
    <property type="molecule type" value="Genomic_DNA"/>
</dbReference>
<reference evidence="1" key="1">
    <citation type="journal article" date="2022" name="Plant J.">
        <title>Strategies of tolerance reflected in two North American maple genomes.</title>
        <authorList>
            <person name="McEvoy S.L."/>
            <person name="Sezen U.U."/>
            <person name="Trouern-Trend A."/>
            <person name="McMahon S.M."/>
            <person name="Schaberg P.G."/>
            <person name="Yang J."/>
            <person name="Wegrzyn J.L."/>
            <person name="Swenson N.G."/>
        </authorList>
    </citation>
    <scope>NUCLEOTIDE SEQUENCE</scope>
    <source>
        <strain evidence="1">NS2018</strain>
    </source>
</reference>
<keyword evidence="2" id="KW-1185">Reference proteome</keyword>
<name>A0AA39W3L7_ACESA</name>
<comment type="caution">
    <text evidence="1">The sequence shown here is derived from an EMBL/GenBank/DDBJ whole genome shotgun (WGS) entry which is preliminary data.</text>
</comment>
<accession>A0AA39W3L7</accession>
<gene>
    <name evidence="1" type="ORF">LWI29_025081</name>
</gene>
<dbReference type="Proteomes" id="UP001168877">
    <property type="component" value="Unassembled WGS sequence"/>
</dbReference>
<protein>
    <submittedName>
        <fullName evidence="1">Uncharacterized protein</fullName>
    </submittedName>
</protein>
<evidence type="ECO:0000313" key="2">
    <source>
        <dbReference type="Proteomes" id="UP001168877"/>
    </source>
</evidence>
<dbReference type="AlphaFoldDB" id="A0AA39W3L7"/>
<organism evidence="1 2">
    <name type="scientific">Acer saccharum</name>
    <name type="common">Sugar maple</name>
    <dbReference type="NCBI Taxonomy" id="4024"/>
    <lineage>
        <taxon>Eukaryota</taxon>
        <taxon>Viridiplantae</taxon>
        <taxon>Streptophyta</taxon>
        <taxon>Embryophyta</taxon>
        <taxon>Tracheophyta</taxon>
        <taxon>Spermatophyta</taxon>
        <taxon>Magnoliopsida</taxon>
        <taxon>eudicotyledons</taxon>
        <taxon>Gunneridae</taxon>
        <taxon>Pentapetalae</taxon>
        <taxon>rosids</taxon>
        <taxon>malvids</taxon>
        <taxon>Sapindales</taxon>
        <taxon>Sapindaceae</taxon>
        <taxon>Hippocastanoideae</taxon>
        <taxon>Acereae</taxon>
        <taxon>Acer</taxon>
    </lineage>
</organism>
<evidence type="ECO:0000313" key="1">
    <source>
        <dbReference type="EMBL" id="KAK0601528.1"/>
    </source>
</evidence>
<proteinExistence type="predicted"/>
<sequence>MVGVHKYASSCEIDARANLYEDTLVFNYLDTSIVTNGHSQLEAGAWSHPYKRMERISGVVANLGRANPLQTMVDLRRARQQVQYYTGKVGDAKYPAGFSKVE</sequence>